<dbReference type="InterPro" id="IPR000871">
    <property type="entry name" value="Beta-lactam_class-A"/>
</dbReference>
<comment type="caution">
    <text evidence="6">The sequence shown here is derived from an EMBL/GenBank/DDBJ whole genome shotgun (WGS) entry which is preliminary data.</text>
</comment>
<organism evidence="6 7">
    <name type="scientific">Nitrospirillum amazonense</name>
    <dbReference type="NCBI Taxonomy" id="28077"/>
    <lineage>
        <taxon>Bacteria</taxon>
        <taxon>Pseudomonadati</taxon>
        <taxon>Pseudomonadota</taxon>
        <taxon>Alphaproteobacteria</taxon>
        <taxon>Rhodospirillales</taxon>
        <taxon>Azospirillaceae</taxon>
        <taxon>Nitrospirillum</taxon>
    </lineage>
</organism>
<dbReference type="GO" id="GO:0008800">
    <property type="term" value="F:beta-lactamase activity"/>
    <property type="evidence" value="ECO:0007669"/>
    <property type="project" value="UniProtKB-EC"/>
</dbReference>
<dbReference type="Proteomes" id="UP000315751">
    <property type="component" value="Unassembled WGS sequence"/>
</dbReference>
<evidence type="ECO:0000313" key="6">
    <source>
        <dbReference type="EMBL" id="TWB44226.1"/>
    </source>
</evidence>
<evidence type="ECO:0000313" key="7">
    <source>
        <dbReference type="Proteomes" id="UP000315751"/>
    </source>
</evidence>
<evidence type="ECO:0000256" key="2">
    <source>
        <dbReference type="ARBA" id="ARBA00009009"/>
    </source>
</evidence>
<accession>A0A560HCX2</accession>
<dbReference type="Pfam" id="PF13354">
    <property type="entry name" value="Beta-lactamase2"/>
    <property type="match status" value="1"/>
</dbReference>
<feature type="domain" description="Beta-lactamase class A catalytic" evidence="5">
    <location>
        <begin position="49"/>
        <end position="308"/>
    </location>
</feature>
<dbReference type="PANTHER" id="PTHR35333">
    <property type="entry name" value="BETA-LACTAMASE"/>
    <property type="match status" value="1"/>
</dbReference>
<reference evidence="6 7" key="1">
    <citation type="submission" date="2019-06" db="EMBL/GenBank/DDBJ databases">
        <title>Genomic Encyclopedia of Type Strains, Phase IV (KMG-V): Genome sequencing to study the core and pangenomes of soil and plant-associated prokaryotes.</title>
        <authorList>
            <person name="Whitman W."/>
        </authorList>
    </citation>
    <scope>NUCLEOTIDE SEQUENCE [LARGE SCALE GENOMIC DNA]</scope>
    <source>
        <strain evidence="6 7">BR 11622</strain>
    </source>
</reference>
<dbReference type="Gene3D" id="3.40.710.10">
    <property type="entry name" value="DD-peptidase/beta-lactamase superfamily"/>
    <property type="match status" value="1"/>
</dbReference>
<dbReference type="GO" id="GO:0046677">
    <property type="term" value="P:response to antibiotic"/>
    <property type="evidence" value="ECO:0007669"/>
    <property type="project" value="InterPro"/>
</dbReference>
<proteinExistence type="inferred from homology"/>
<protein>
    <recommendedName>
        <fullName evidence="3">beta-lactamase</fullName>
        <ecNumber evidence="3">3.5.2.6</ecNumber>
    </recommendedName>
</protein>
<comment type="similarity">
    <text evidence="2">Belongs to the class-A beta-lactamase family.</text>
</comment>
<sequence length="345" mass="36345">MRMPFLGTACAAVLALALAMSTAAAGTLDMRGLQARLDRLAHDFPGHAGIAVRDPATGAVAGVRADQRFPEQSVFKLTVAIALLDLVDKGATDLDHKVTLYPEDRSVYWQPLAKNITPGGWTTTLGDLMVRMVADSDNIAADTVLRLIGGPATVQAALNARGLEGIRVDRDERHLQSDILGLTWTDAYREPAAFQAAADAVPTATRIAKRDAYLSDPRDTATPAGMALLLERLNKGDLLSPASTRRLLDILDHTTTQPHRLKAGLGAGWAVAHKPGAGPSVEGVTLANNDVGLMTAPDGGRYAVAVYVASVHGPREGADAFIAAVARAVVESWQAKGGRAKEGRT</sequence>
<feature type="chain" id="PRO_5022010721" description="beta-lactamase" evidence="4">
    <location>
        <begin position="26"/>
        <end position="345"/>
    </location>
</feature>
<evidence type="ECO:0000259" key="5">
    <source>
        <dbReference type="Pfam" id="PF13354"/>
    </source>
</evidence>
<dbReference type="GO" id="GO:0030655">
    <property type="term" value="P:beta-lactam antibiotic catabolic process"/>
    <property type="evidence" value="ECO:0007669"/>
    <property type="project" value="InterPro"/>
</dbReference>
<dbReference type="NCBIfam" id="NF033103">
    <property type="entry name" value="bla_class_A"/>
    <property type="match status" value="1"/>
</dbReference>
<dbReference type="EMBL" id="VITR01000003">
    <property type="protein sequence ID" value="TWB44226.1"/>
    <property type="molecule type" value="Genomic_DNA"/>
</dbReference>
<dbReference type="SUPFAM" id="SSF56601">
    <property type="entry name" value="beta-lactamase/transpeptidase-like"/>
    <property type="match status" value="1"/>
</dbReference>
<evidence type="ECO:0000256" key="4">
    <source>
        <dbReference type="SAM" id="SignalP"/>
    </source>
</evidence>
<gene>
    <name evidence="6" type="ORF">FBZ90_103132</name>
</gene>
<dbReference type="OrthoDB" id="9784149at2"/>
<dbReference type="InterPro" id="IPR045155">
    <property type="entry name" value="Beta-lactam_cat"/>
</dbReference>
<name>A0A560HCX2_9PROT</name>
<feature type="signal peptide" evidence="4">
    <location>
        <begin position="1"/>
        <end position="25"/>
    </location>
</feature>
<evidence type="ECO:0000256" key="1">
    <source>
        <dbReference type="ARBA" id="ARBA00001526"/>
    </source>
</evidence>
<dbReference type="RefSeq" id="WP_145730059.1">
    <property type="nucleotide sequence ID" value="NZ_VITR01000003.1"/>
</dbReference>
<dbReference type="AlphaFoldDB" id="A0A560HCX2"/>
<dbReference type="EC" id="3.5.2.6" evidence="3"/>
<comment type="catalytic activity">
    <reaction evidence="1">
        <text>a beta-lactam + H2O = a substituted beta-amino acid</text>
        <dbReference type="Rhea" id="RHEA:20401"/>
        <dbReference type="ChEBI" id="CHEBI:15377"/>
        <dbReference type="ChEBI" id="CHEBI:35627"/>
        <dbReference type="ChEBI" id="CHEBI:140347"/>
        <dbReference type="EC" id="3.5.2.6"/>
    </reaction>
</comment>
<dbReference type="InterPro" id="IPR012338">
    <property type="entry name" value="Beta-lactam/transpept-like"/>
</dbReference>
<dbReference type="PANTHER" id="PTHR35333:SF3">
    <property type="entry name" value="BETA-LACTAMASE-TYPE TRANSPEPTIDASE FOLD CONTAINING PROTEIN"/>
    <property type="match status" value="1"/>
</dbReference>
<keyword evidence="7" id="KW-1185">Reference proteome</keyword>
<keyword evidence="4" id="KW-0732">Signal</keyword>
<evidence type="ECO:0000256" key="3">
    <source>
        <dbReference type="ARBA" id="ARBA00012865"/>
    </source>
</evidence>